<proteinExistence type="predicted"/>
<reference evidence="2 3" key="1">
    <citation type="journal article" date="2013" name="Nature">
        <title>Insights into bilaterian evolution from three spiralian genomes.</title>
        <authorList>
            <person name="Simakov O."/>
            <person name="Marletaz F."/>
            <person name="Cho S.J."/>
            <person name="Edsinger-Gonzales E."/>
            <person name="Havlak P."/>
            <person name="Hellsten U."/>
            <person name="Kuo D.H."/>
            <person name="Larsson T."/>
            <person name="Lv J."/>
            <person name="Arendt D."/>
            <person name="Savage R."/>
            <person name="Osoegawa K."/>
            <person name="de Jong P."/>
            <person name="Grimwood J."/>
            <person name="Chapman J.A."/>
            <person name="Shapiro H."/>
            <person name="Aerts A."/>
            <person name="Otillar R.P."/>
            <person name="Terry A.Y."/>
            <person name="Boore J.L."/>
            <person name="Grigoriev I.V."/>
            <person name="Lindberg D.R."/>
            <person name="Seaver E.C."/>
            <person name="Weisblat D.A."/>
            <person name="Putnam N.H."/>
            <person name="Rokhsar D.S."/>
        </authorList>
    </citation>
    <scope>NUCLEOTIDE SEQUENCE [LARGE SCALE GENOMIC DNA]</scope>
</reference>
<dbReference type="Proteomes" id="UP000030746">
    <property type="component" value="Unassembled WGS sequence"/>
</dbReference>
<feature type="compositionally biased region" description="Basic and acidic residues" evidence="1">
    <location>
        <begin position="172"/>
        <end position="184"/>
    </location>
</feature>
<sequence>MNLDLEFESNTNAPPINNALVPDIYNRLDAEIQERTRVFNTLLEKRLMVQEKVLNKHKHDVKVSHDKETFKIRRELSRIRHSLPTVGLVHGLNNGLAERAFNKRKMNPLYMEKNDMPFCERHLLHFLPNKRKYYKKSKAKKVSETSKDKLPTVVNSNTQPEVETAAAQGRENFTEEQEHQKQSDHQSSGQSYDQITVQVDTSDVLSARSRIERRLRYSSPAKL</sequence>
<evidence type="ECO:0000313" key="3">
    <source>
        <dbReference type="Proteomes" id="UP000030746"/>
    </source>
</evidence>
<dbReference type="HOGENOM" id="CLU_1241358_0_0_1"/>
<dbReference type="OrthoDB" id="6062160at2759"/>
<dbReference type="GeneID" id="20239206"/>
<dbReference type="RefSeq" id="XP_009057272.1">
    <property type="nucleotide sequence ID" value="XM_009059024.1"/>
</dbReference>
<name>V4BSK9_LOTGI</name>
<evidence type="ECO:0000313" key="2">
    <source>
        <dbReference type="EMBL" id="ESO91959.1"/>
    </source>
</evidence>
<gene>
    <name evidence="2" type="ORF">LOTGIDRAFT_162963</name>
</gene>
<feature type="region of interest" description="Disordered" evidence="1">
    <location>
        <begin position="138"/>
        <end position="195"/>
    </location>
</feature>
<organism evidence="2 3">
    <name type="scientific">Lottia gigantea</name>
    <name type="common">Giant owl limpet</name>
    <dbReference type="NCBI Taxonomy" id="225164"/>
    <lineage>
        <taxon>Eukaryota</taxon>
        <taxon>Metazoa</taxon>
        <taxon>Spiralia</taxon>
        <taxon>Lophotrochozoa</taxon>
        <taxon>Mollusca</taxon>
        <taxon>Gastropoda</taxon>
        <taxon>Patellogastropoda</taxon>
        <taxon>Lottioidea</taxon>
        <taxon>Lottiidae</taxon>
        <taxon>Lottia</taxon>
    </lineage>
</organism>
<feature type="compositionally biased region" description="Basic and acidic residues" evidence="1">
    <location>
        <begin position="141"/>
        <end position="150"/>
    </location>
</feature>
<dbReference type="EMBL" id="KB202163">
    <property type="protein sequence ID" value="ESO91959.1"/>
    <property type="molecule type" value="Genomic_DNA"/>
</dbReference>
<feature type="compositionally biased region" description="Polar residues" evidence="1">
    <location>
        <begin position="185"/>
        <end position="195"/>
    </location>
</feature>
<protein>
    <submittedName>
        <fullName evidence="2">Uncharacterized protein</fullName>
    </submittedName>
</protein>
<keyword evidence="3" id="KW-1185">Reference proteome</keyword>
<accession>V4BSK9</accession>
<dbReference type="AlphaFoldDB" id="V4BSK9"/>
<dbReference type="CTD" id="20239206"/>
<dbReference type="KEGG" id="lgi:LOTGIDRAFT_162963"/>
<evidence type="ECO:0000256" key="1">
    <source>
        <dbReference type="SAM" id="MobiDB-lite"/>
    </source>
</evidence>